<proteinExistence type="predicted"/>
<dbReference type="SUPFAM" id="SSF52047">
    <property type="entry name" value="RNI-like"/>
    <property type="match status" value="1"/>
</dbReference>
<evidence type="ECO:0000259" key="2">
    <source>
        <dbReference type="PROSITE" id="PS50181"/>
    </source>
</evidence>
<dbReference type="InterPro" id="IPR032675">
    <property type="entry name" value="LRR_dom_sf"/>
</dbReference>
<gene>
    <name evidence="3" type="ORF">ABEB36_010726</name>
</gene>
<comment type="caution">
    <text evidence="3">The sequence shown here is derived from an EMBL/GenBank/DDBJ whole genome shotgun (WGS) entry which is preliminary data.</text>
</comment>
<dbReference type="InterPro" id="IPR036047">
    <property type="entry name" value="F-box-like_dom_sf"/>
</dbReference>
<dbReference type="SMART" id="SM00367">
    <property type="entry name" value="LRR_CC"/>
    <property type="match status" value="3"/>
</dbReference>
<keyword evidence="1" id="KW-0833">Ubl conjugation pathway</keyword>
<dbReference type="SUPFAM" id="SSF81383">
    <property type="entry name" value="F-box domain"/>
    <property type="match status" value="1"/>
</dbReference>
<protein>
    <recommendedName>
        <fullName evidence="2">F-box domain-containing protein</fullName>
    </recommendedName>
</protein>
<dbReference type="Gene3D" id="1.20.1280.50">
    <property type="match status" value="1"/>
</dbReference>
<dbReference type="InterPro" id="IPR006553">
    <property type="entry name" value="Leu-rich_rpt_Cys-con_subtyp"/>
</dbReference>
<dbReference type="SMART" id="SM00256">
    <property type="entry name" value="FBOX"/>
    <property type="match status" value="1"/>
</dbReference>
<evidence type="ECO:0000313" key="4">
    <source>
        <dbReference type="Proteomes" id="UP001566132"/>
    </source>
</evidence>
<organism evidence="3 4">
    <name type="scientific">Hypothenemus hampei</name>
    <name type="common">Coffee berry borer</name>
    <dbReference type="NCBI Taxonomy" id="57062"/>
    <lineage>
        <taxon>Eukaryota</taxon>
        <taxon>Metazoa</taxon>
        <taxon>Ecdysozoa</taxon>
        <taxon>Arthropoda</taxon>
        <taxon>Hexapoda</taxon>
        <taxon>Insecta</taxon>
        <taxon>Pterygota</taxon>
        <taxon>Neoptera</taxon>
        <taxon>Endopterygota</taxon>
        <taxon>Coleoptera</taxon>
        <taxon>Polyphaga</taxon>
        <taxon>Cucujiformia</taxon>
        <taxon>Curculionidae</taxon>
        <taxon>Scolytinae</taxon>
        <taxon>Hypothenemus</taxon>
    </lineage>
</organism>
<accession>A0ABD1EH53</accession>
<dbReference type="PANTHER" id="PTHR13318">
    <property type="entry name" value="PARTNER OF PAIRED, ISOFORM B-RELATED"/>
    <property type="match status" value="1"/>
</dbReference>
<keyword evidence="4" id="KW-1185">Reference proteome</keyword>
<sequence>MSVMLLFAGCEYIQFKTTPIYYAPDFPEYVVNHRTIGLSDVLVRPLGRFHDQKPYRYQDNPFGAEYLFTFQFLRPINMTNFRMHPSWEEANVVVRIWGSWIDHDKFTIEGKWHLLYEASHSKDPSESYQGYPDCFPMCPEPITAIRIEFNRNFLMYSRVIETLLNRREMEVLSNFPLVLPLDCKVLYEGVQTLTRNVVPKIEPRANWNGENFTEALPTEILYNIFNRLDLLSLSRCAQVNKRWNLIASDLHFYQEVDLKVYWDKINGNNLGKLKDKLQIVRKLDMSWCTDYHPSFDVHAILEYRAILINILEGAKDTLTHLCLNHTTDFVSEVTMQQIFDCPNLEELRLRNNSFLGIKDWSESCNELMSLKTLDVSLSTIKENGLIEILKKTPNLEHLLMDDCNWLRNVEPIITTVVNYNPNLKSWTSSWTFYFEDNSQTYKEFGKLSHLEYLDLTNCEPVPYESSWLESVAMNCQKLKRLELGCWDQLTDEDLLPILTHCKELSHLYLPQTSKISYWTLIMACENLPNLHHICVYSCEQISKEMVEDLTERYKHVNVYRIQ</sequence>
<dbReference type="InterPro" id="IPR001810">
    <property type="entry name" value="F-box_dom"/>
</dbReference>
<dbReference type="Proteomes" id="UP001566132">
    <property type="component" value="Unassembled WGS sequence"/>
</dbReference>
<dbReference type="AlphaFoldDB" id="A0ABD1EH53"/>
<name>A0ABD1EH53_HYPHA</name>
<dbReference type="Gene3D" id="3.80.10.10">
    <property type="entry name" value="Ribonuclease Inhibitor"/>
    <property type="match status" value="2"/>
</dbReference>
<evidence type="ECO:0000256" key="1">
    <source>
        <dbReference type="ARBA" id="ARBA00022786"/>
    </source>
</evidence>
<dbReference type="Pfam" id="PF12937">
    <property type="entry name" value="F-box-like"/>
    <property type="match status" value="1"/>
</dbReference>
<dbReference type="EMBL" id="JBDJPC010000008">
    <property type="protein sequence ID" value="KAL1492476.1"/>
    <property type="molecule type" value="Genomic_DNA"/>
</dbReference>
<reference evidence="3 4" key="1">
    <citation type="submission" date="2024-05" db="EMBL/GenBank/DDBJ databases">
        <title>Genetic variation in Jamaican populations of the coffee berry borer (Hypothenemus hampei).</title>
        <authorList>
            <person name="Errbii M."/>
            <person name="Myrie A."/>
        </authorList>
    </citation>
    <scope>NUCLEOTIDE SEQUENCE [LARGE SCALE GENOMIC DNA]</scope>
    <source>
        <strain evidence="3">JA-Hopewell-2020-01-JO</strain>
        <tissue evidence="3">Whole body</tissue>
    </source>
</reference>
<dbReference type="PROSITE" id="PS50181">
    <property type="entry name" value="FBOX"/>
    <property type="match status" value="1"/>
</dbReference>
<evidence type="ECO:0000313" key="3">
    <source>
        <dbReference type="EMBL" id="KAL1492476.1"/>
    </source>
</evidence>
<feature type="domain" description="F-box" evidence="2">
    <location>
        <begin position="210"/>
        <end position="256"/>
    </location>
</feature>